<dbReference type="SUPFAM" id="SSF50998">
    <property type="entry name" value="Quinoprotein alcohol dehydrogenase-like"/>
    <property type="match status" value="2"/>
</dbReference>
<accession>A0A239NB23</accession>
<dbReference type="Gene3D" id="2.140.10.10">
    <property type="entry name" value="Quinoprotein alcohol dehydrogenase-like superfamily"/>
    <property type="match status" value="1"/>
</dbReference>
<comment type="cofactor">
    <cofactor evidence="1">
        <name>pyrroloquinoline quinone</name>
        <dbReference type="ChEBI" id="CHEBI:58442"/>
    </cofactor>
</comment>
<proteinExistence type="inferred from homology"/>
<comment type="similarity">
    <text evidence="2">Belongs to the bacterial PQQ dehydrogenase family.</text>
</comment>
<dbReference type="Pfam" id="PF01011">
    <property type="entry name" value="PQQ"/>
    <property type="match status" value="1"/>
</dbReference>
<dbReference type="InterPro" id="IPR006311">
    <property type="entry name" value="TAT_signal"/>
</dbReference>
<feature type="chain" id="PRO_5012286136" evidence="4">
    <location>
        <begin position="38"/>
        <end position="901"/>
    </location>
</feature>
<dbReference type="PANTHER" id="PTHR32303:SF10">
    <property type="entry name" value="OUTER MEMBRANE PROTEIN ASSEMBLY FACTOR BAMB"/>
    <property type="match status" value="1"/>
</dbReference>
<dbReference type="SUPFAM" id="SSF51126">
    <property type="entry name" value="Pectin lyase-like"/>
    <property type="match status" value="1"/>
</dbReference>
<keyword evidence="4" id="KW-0732">Signal</keyword>
<reference evidence="7 8" key="1">
    <citation type="submission" date="2017-06" db="EMBL/GenBank/DDBJ databases">
        <authorList>
            <person name="Kim H.J."/>
            <person name="Triplett B.A."/>
        </authorList>
    </citation>
    <scope>NUCLEOTIDE SEQUENCE [LARGE SCALE GENOMIC DNA]</scope>
    <source>
        <strain evidence="7 8">CGMCC 4.1858</strain>
    </source>
</reference>
<dbReference type="OrthoDB" id="256225at2"/>
<dbReference type="PANTHER" id="PTHR32303">
    <property type="entry name" value="QUINOPROTEIN ALCOHOL DEHYDROGENASE (CYTOCHROME C)"/>
    <property type="match status" value="1"/>
</dbReference>
<name>A0A239NB23_9ACTN</name>
<keyword evidence="8" id="KW-1185">Reference proteome</keyword>
<dbReference type="Gene3D" id="2.160.20.10">
    <property type="entry name" value="Single-stranded right-handed beta-helix, Pectin lyase-like"/>
    <property type="match status" value="1"/>
</dbReference>
<dbReference type="Proteomes" id="UP000198280">
    <property type="component" value="Unassembled WGS sequence"/>
</dbReference>
<dbReference type="AlphaFoldDB" id="A0A239NB23"/>
<dbReference type="InterPro" id="IPR006626">
    <property type="entry name" value="PbH1"/>
</dbReference>
<gene>
    <name evidence="7" type="ORF">SAMN05216252_13325</name>
</gene>
<keyword evidence="3" id="KW-0560">Oxidoreductase</keyword>
<evidence type="ECO:0000256" key="1">
    <source>
        <dbReference type="ARBA" id="ARBA00001931"/>
    </source>
</evidence>
<dbReference type="InterPro" id="IPR011047">
    <property type="entry name" value="Quinoprotein_ADH-like_sf"/>
</dbReference>
<evidence type="ECO:0000313" key="7">
    <source>
        <dbReference type="EMBL" id="SNT51683.1"/>
    </source>
</evidence>
<evidence type="ECO:0000256" key="2">
    <source>
        <dbReference type="ARBA" id="ARBA00008156"/>
    </source>
</evidence>
<evidence type="ECO:0000256" key="3">
    <source>
        <dbReference type="ARBA" id="ARBA00023002"/>
    </source>
</evidence>
<dbReference type="InterPro" id="IPR002372">
    <property type="entry name" value="PQQ_rpt_dom"/>
</dbReference>
<dbReference type="Pfam" id="PF13360">
    <property type="entry name" value="PQQ_2"/>
    <property type="match status" value="1"/>
</dbReference>
<dbReference type="GO" id="GO:0016491">
    <property type="term" value="F:oxidoreductase activity"/>
    <property type="evidence" value="ECO:0007669"/>
    <property type="project" value="UniProtKB-KW"/>
</dbReference>
<protein>
    <submittedName>
        <fullName evidence="7">Parallel beta-helix repeat (Two copies)</fullName>
    </submittedName>
</protein>
<dbReference type="InterPro" id="IPR018391">
    <property type="entry name" value="PQQ_b-propeller_rpt"/>
</dbReference>
<sequence>MSIPRVPTRTRRGRVRAHLAGLAMAAIAVALPATAVAATPSATAATPVAPTAAASDWPYAGGDLGDTHNAAAERTIGTGNVADLKTKWTFTTGDSVSATPTVVGGYVYAPDWAGNLYKVQATTGQKIWSHRISDYTGIAGDISRLSPAYWNGTIVTGSGEQRSNSKDGAFLFGIDALSGTRLWKTQIDADPAAIVTSSPVIADGVVYVGVSSKAERFAPPFTFRGSVVALDAVTGKKLWKTYVVPEGYTGGAVWGSNPVVDAKTGLVYVGTGNNYTVPPGVCTSPDETGCAPGADDNYQDSIVAFDMHTGEIAWATKTLTADTWTVGQRFGDDFDFGSAPNLFTTTVNGKATDLLGIGQKSGVYWTLDPVTGKIVWATAVGPGGNLGGLQWGSAVDGKRIYVANTNTNHLPITLTSATGQKSTTTGGFWAALDPATGNILWETATPDSASPMSFVSSANGVVYGGSTNPTGNNMYALDAATGAVKWGFPSGGAVLGGASIVDGSVYWGSGYHTQNMGPFFPTKGDNNKLYAFSLPRTLPQTVYVSPTAVASAADTSCSTPAFSSINAAVNAVAGGGRVVVCNGTFHENVAVTKPLALEARSNVTIDATNLINGIEISAPDVTVTGFTVKNAVGEGILVNSVKNATIANTIVSGNNTGTGPNAVANSYTSCQGTPDEPGDCGGGIHLLGSSNATVLAGTVSGNASGIVISDETGPASGSTFSGNSVHGNASGSGFALVSRNGAAAPGGVRAPSDGGVFGNTITGNNVFDNGLAAGGGGVTLASAVAGGAVYGNTVQSNVMTGNGWAAVAVHGSASGTDLGGNVVSNNQIGTNNTVGDTDTGTTDDLQTTGILVSTVDPMSIQITGNTISNNTFGIWTHGPVTAANAAGANNFSNVTTPVSAH</sequence>
<dbReference type="InterPro" id="IPR011050">
    <property type="entry name" value="Pectin_lyase_fold/virulence"/>
</dbReference>
<feature type="domain" description="Pyrrolo-quinoline quinone repeat" evidence="6">
    <location>
        <begin position="430"/>
        <end position="506"/>
    </location>
</feature>
<organism evidence="7 8">
    <name type="scientific">Actinacidiphila glaucinigra</name>
    <dbReference type="NCBI Taxonomy" id="235986"/>
    <lineage>
        <taxon>Bacteria</taxon>
        <taxon>Bacillati</taxon>
        <taxon>Actinomycetota</taxon>
        <taxon>Actinomycetes</taxon>
        <taxon>Kitasatosporales</taxon>
        <taxon>Streptomycetaceae</taxon>
        <taxon>Actinacidiphila</taxon>
    </lineage>
</organism>
<dbReference type="EMBL" id="FZOF01000033">
    <property type="protein sequence ID" value="SNT51683.1"/>
    <property type="molecule type" value="Genomic_DNA"/>
</dbReference>
<evidence type="ECO:0000259" key="5">
    <source>
        <dbReference type="Pfam" id="PF01011"/>
    </source>
</evidence>
<evidence type="ECO:0000259" key="6">
    <source>
        <dbReference type="Pfam" id="PF13360"/>
    </source>
</evidence>
<evidence type="ECO:0000313" key="8">
    <source>
        <dbReference type="Proteomes" id="UP000198280"/>
    </source>
</evidence>
<dbReference type="SMART" id="SM00564">
    <property type="entry name" value="PQQ"/>
    <property type="match status" value="6"/>
</dbReference>
<evidence type="ECO:0000256" key="4">
    <source>
        <dbReference type="SAM" id="SignalP"/>
    </source>
</evidence>
<feature type="domain" description="Pyrrolo-quinoline quinone repeat" evidence="5">
    <location>
        <begin position="57"/>
        <end position="377"/>
    </location>
</feature>
<dbReference type="InterPro" id="IPR012334">
    <property type="entry name" value="Pectin_lyas_fold"/>
</dbReference>
<feature type="signal peptide" evidence="4">
    <location>
        <begin position="1"/>
        <end position="37"/>
    </location>
</feature>
<dbReference type="Gene3D" id="2.40.128.630">
    <property type="match status" value="1"/>
</dbReference>
<dbReference type="SMART" id="SM00710">
    <property type="entry name" value="PbH1"/>
    <property type="match status" value="8"/>
</dbReference>
<dbReference type="PROSITE" id="PS51318">
    <property type="entry name" value="TAT"/>
    <property type="match status" value="1"/>
</dbReference>